<gene>
    <name evidence="4" type="ORF">HNR53_003494</name>
</gene>
<evidence type="ECO:0000313" key="5">
    <source>
        <dbReference type="Proteomes" id="UP000531594"/>
    </source>
</evidence>
<dbReference type="SUPFAM" id="SSF140931">
    <property type="entry name" value="Fic-like"/>
    <property type="match status" value="1"/>
</dbReference>
<name>A0A7X0LWR2_9BACI</name>
<keyword evidence="5" id="KW-1185">Reference proteome</keyword>
<feature type="active site" evidence="1">
    <location>
        <position position="234"/>
    </location>
</feature>
<feature type="domain" description="Fido" evidence="3">
    <location>
        <begin position="149"/>
        <end position="304"/>
    </location>
</feature>
<evidence type="ECO:0000256" key="2">
    <source>
        <dbReference type="PIRSR" id="PIRSR640198-2"/>
    </source>
</evidence>
<reference evidence="4 5" key="1">
    <citation type="submission" date="2020-08" db="EMBL/GenBank/DDBJ databases">
        <title>Genomic Encyclopedia of Type Strains, Phase IV (KMG-IV): sequencing the most valuable type-strain genomes for metagenomic binning, comparative biology and taxonomic classification.</title>
        <authorList>
            <person name="Goeker M."/>
        </authorList>
    </citation>
    <scope>NUCLEOTIDE SEQUENCE [LARGE SCALE GENOMIC DNA]</scope>
    <source>
        <strain evidence="4 5">DSM 5391</strain>
    </source>
</reference>
<dbReference type="InterPro" id="IPR003812">
    <property type="entry name" value="Fido"/>
</dbReference>
<organism evidence="4 5">
    <name type="scientific">Bacillus benzoevorans</name>
    <dbReference type="NCBI Taxonomy" id="1456"/>
    <lineage>
        <taxon>Bacteria</taxon>
        <taxon>Bacillati</taxon>
        <taxon>Bacillota</taxon>
        <taxon>Bacilli</taxon>
        <taxon>Bacillales</taxon>
        <taxon>Bacillaceae</taxon>
        <taxon>Bacillus</taxon>
    </lineage>
</organism>
<dbReference type="InterPro" id="IPR036388">
    <property type="entry name" value="WH-like_DNA-bd_sf"/>
</dbReference>
<comment type="caution">
    <text evidence="4">The sequence shown here is derived from an EMBL/GenBank/DDBJ whole genome shotgun (WGS) entry which is preliminary data.</text>
</comment>
<dbReference type="InterPro" id="IPR036390">
    <property type="entry name" value="WH_DNA-bd_sf"/>
</dbReference>
<dbReference type="PROSITE" id="PS51459">
    <property type="entry name" value="FIDO"/>
    <property type="match status" value="1"/>
</dbReference>
<protein>
    <submittedName>
        <fullName evidence="4">Fic family protein</fullName>
    </submittedName>
</protein>
<sequence length="408" mass="47334">MEYEKLSKIYYKDESQYQKEYEKRFYSYGTYRSNLFIKPVLKGKHVGDAVELFIVNNDHLMKLQEQILINSFKIQEMVNEMPAIAVKPYLDKLLINELQSTNEIEGVRSTKKELSEIVSLVNENKSSKNKRFIGLVKTYKYINKIEPFVRVEDFRKLYDAVVADEVAANKQPDGEIFRKDIATITDGSKTTHVGIYPESTIKDYLNNLLFFLNTSNMPDLYKYMLAHYYYEYIHPFYDGNGRTGRLFVCSYVAKKLDEFTAISLSYTINQDKQKYYKALEELSDPHNKGEATFYCQAMLEILKSGQESLIDDLGLSLAKLQKIDHHLQKLDWANDDVRGLLGSLLAINIFVGSEHPLTNGEIQDGLQLSRHKVDKFLSELEAKGIVKKTKNRPVTYILEEDYIEQVLF</sequence>
<dbReference type="EMBL" id="JACHGK010000013">
    <property type="protein sequence ID" value="MBB6446830.1"/>
    <property type="molecule type" value="Genomic_DNA"/>
</dbReference>
<dbReference type="InterPro" id="IPR040198">
    <property type="entry name" value="Fido_containing"/>
</dbReference>
<evidence type="ECO:0000313" key="4">
    <source>
        <dbReference type="EMBL" id="MBB6446830.1"/>
    </source>
</evidence>
<evidence type="ECO:0000256" key="1">
    <source>
        <dbReference type="PIRSR" id="PIRSR640198-1"/>
    </source>
</evidence>
<dbReference type="Pfam" id="PF02661">
    <property type="entry name" value="Fic"/>
    <property type="match status" value="1"/>
</dbReference>
<dbReference type="RefSeq" id="WP_184528170.1">
    <property type="nucleotide sequence ID" value="NZ_JACHGK010000013.1"/>
</dbReference>
<proteinExistence type="predicted"/>
<dbReference type="Gene3D" id="1.10.10.10">
    <property type="entry name" value="Winged helix-like DNA-binding domain superfamily/Winged helix DNA-binding domain"/>
    <property type="match status" value="1"/>
</dbReference>
<dbReference type="GO" id="GO:0005524">
    <property type="term" value="F:ATP binding"/>
    <property type="evidence" value="ECO:0007669"/>
    <property type="project" value="UniProtKB-KW"/>
</dbReference>
<feature type="binding site" evidence="2">
    <location>
        <begin position="238"/>
        <end position="245"/>
    </location>
    <ligand>
        <name>ATP</name>
        <dbReference type="ChEBI" id="CHEBI:30616"/>
    </ligand>
</feature>
<dbReference type="SUPFAM" id="SSF46785">
    <property type="entry name" value="Winged helix' DNA-binding domain"/>
    <property type="match status" value="1"/>
</dbReference>
<keyword evidence="2" id="KW-0067">ATP-binding</keyword>
<evidence type="ECO:0000259" key="3">
    <source>
        <dbReference type="PROSITE" id="PS51459"/>
    </source>
</evidence>
<keyword evidence="2" id="KW-0547">Nucleotide-binding</keyword>
<dbReference type="PANTHER" id="PTHR13504:SF40">
    <property type="entry name" value="FIDO DOMAIN-CONTAINING PROTEIN"/>
    <property type="match status" value="1"/>
</dbReference>
<dbReference type="Proteomes" id="UP000531594">
    <property type="component" value="Unassembled WGS sequence"/>
</dbReference>
<dbReference type="AlphaFoldDB" id="A0A7X0LWR2"/>
<dbReference type="InterPro" id="IPR036597">
    <property type="entry name" value="Fido-like_dom_sf"/>
</dbReference>
<feature type="binding site" evidence="2">
    <location>
        <begin position="275"/>
        <end position="276"/>
    </location>
    <ligand>
        <name>ATP</name>
        <dbReference type="ChEBI" id="CHEBI:30616"/>
    </ligand>
</feature>
<dbReference type="Gene3D" id="1.10.3290.10">
    <property type="entry name" value="Fido-like domain"/>
    <property type="match status" value="1"/>
</dbReference>
<accession>A0A7X0LWR2</accession>
<dbReference type="PANTHER" id="PTHR13504">
    <property type="entry name" value="FIDO DOMAIN-CONTAINING PROTEIN DDB_G0283145"/>
    <property type="match status" value="1"/>
</dbReference>